<feature type="region of interest" description="Disordered" evidence="1">
    <location>
        <begin position="242"/>
        <end position="282"/>
    </location>
</feature>
<evidence type="ECO:0000313" key="3">
    <source>
        <dbReference type="Proteomes" id="UP001190700"/>
    </source>
</evidence>
<protein>
    <submittedName>
        <fullName evidence="2">Uncharacterized protein</fullName>
    </submittedName>
</protein>
<proteinExistence type="predicted"/>
<accession>A0AAE0KW01</accession>
<sequence length="301" mass="32456">MASTTGQRTFMKGARTTASHVPKRQFKAVIAPGSRVVNQQQVAKLQTSLRSAWKVFSLSSDQEAEALQRQVVSSEEKEKAAEAAMVEETPLPAEAEAPPAPSEASKQPLLSTDQEAAALQKQMMKSMPKTARMDSDAEAAALQKQMMKSMPKTARMDSDAEAAALQKQMMKSMPKTARMDSDAEKKALDRQTTAIENEPAPFTSEAALGDRQADRNLAVKCALLIEPTMVQETAVQETTFAAHSSEAALEERQADRSQWIAAHRAQSPVEAPAAPAASDPSGPIELDCGSLLFTSDILDKK</sequence>
<evidence type="ECO:0000313" key="2">
    <source>
        <dbReference type="EMBL" id="KAK3262475.1"/>
    </source>
</evidence>
<feature type="compositionally biased region" description="Low complexity" evidence="1">
    <location>
        <begin position="265"/>
        <end position="282"/>
    </location>
</feature>
<keyword evidence="3" id="KW-1185">Reference proteome</keyword>
<reference evidence="2 3" key="1">
    <citation type="journal article" date="2015" name="Genome Biol. Evol.">
        <title>Comparative Genomics of a Bacterivorous Green Alga Reveals Evolutionary Causalities and Consequences of Phago-Mixotrophic Mode of Nutrition.</title>
        <authorList>
            <person name="Burns J.A."/>
            <person name="Paasch A."/>
            <person name="Narechania A."/>
            <person name="Kim E."/>
        </authorList>
    </citation>
    <scope>NUCLEOTIDE SEQUENCE [LARGE SCALE GENOMIC DNA]</scope>
    <source>
        <strain evidence="2 3">PLY_AMNH</strain>
    </source>
</reference>
<dbReference type="EMBL" id="LGRX02016165">
    <property type="protein sequence ID" value="KAK3262475.1"/>
    <property type="molecule type" value="Genomic_DNA"/>
</dbReference>
<gene>
    <name evidence="2" type="ORF">CYMTET_28676</name>
</gene>
<organism evidence="2 3">
    <name type="scientific">Cymbomonas tetramitiformis</name>
    <dbReference type="NCBI Taxonomy" id="36881"/>
    <lineage>
        <taxon>Eukaryota</taxon>
        <taxon>Viridiplantae</taxon>
        <taxon>Chlorophyta</taxon>
        <taxon>Pyramimonadophyceae</taxon>
        <taxon>Pyramimonadales</taxon>
        <taxon>Pyramimonadaceae</taxon>
        <taxon>Cymbomonas</taxon>
    </lineage>
</organism>
<dbReference type="Proteomes" id="UP001190700">
    <property type="component" value="Unassembled WGS sequence"/>
</dbReference>
<comment type="caution">
    <text evidence="2">The sequence shown here is derived from an EMBL/GenBank/DDBJ whole genome shotgun (WGS) entry which is preliminary data.</text>
</comment>
<name>A0AAE0KW01_9CHLO</name>
<evidence type="ECO:0000256" key="1">
    <source>
        <dbReference type="SAM" id="MobiDB-lite"/>
    </source>
</evidence>
<feature type="compositionally biased region" description="Basic and acidic residues" evidence="1">
    <location>
        <begin position="177"/>
        <end position="189"/>
    </location>
</feature>
<dbReference type="AlphaFoldDB" id="A0AAE0KW01"/>
<feature type="compositionally biased region" description="Low complexity" evidence="1">
    <location>
        <begin position="82"/>
        <end position="97"/>
    </location>
</feature>
<feature type="region of interest" description="Disordered" evidence="1">
    <location>
        <begin position="69"/>
        <end position="208"/>
    </location>
</feature>